<evidence type="ECO:0000313" key="2">
    <source>
        <dbReference type="EMBL" id="MEZ8210656.1"/>
    </source>
</evidence>
<comment type="caution">
    <text evidence="2">The sequence shown here is derived from an EMBL/GenBank/DDBJ whole genome shotgun (WGS) entry which is preliminary data.</text>
</comment>
<protein>
    <recommendedName>
        <fullName evidence="1">Activation-induced cytidine deaminase AID domain-containing protein</fullName>
    </recommendedName>
</protein>
<reference evidence="2 3" key="1">
    <citation type="submission" date="2024-06" db="EMBL/GenBank/DDBJ databases">
        <authorList>
            <person name="Steensen K."/>
            <person name="Seneca J."/>
            <person name="Bartlau N."/>
            <person name="Yu A.X."/>
            <person name="Polz M.F."/>
        </authorList>
    </citation>
    <scope>NUCLEOTIDE SEQUENCE [LARGE SCALE GENOMIC DNA]</scope>
    <source>
        <strain evidence="2 3">1F146</strain>
    </source>
</reference>
<name>A0ABV4MM74_9VIBR</name>
<keyword evidence="3" id="KW-1185">Reference proteome</keyword>
<dbReference type="EMBL" id="JBGOOS010000032">
    <property type="protein sequence ID" value="MEZ8210656.1"/>
    <property type="molecule type" value="Genomic_DNA"/>
</dbReference>
<accession>A0ABV4MM74</accession>
<dbReference type="Pfam" id="PF08210">
    <property type="entry name" value="APOBEC_N"/>
    <property type="match status" value="1"/>
</dbReference>
<proteinExistence type="predicted"/>
<evidence type="ECO:0000259" key="1">
    <source>
        <dbReference type="Pfam" id="PF08210"/>
    </source>
</evidence>
<feature type="domain" description="Activation-induced cytidine deaminase AID" evidence="1">
    <location>
        <begin position="79"/>
        <end position="175"/>
    </location>
</feature>
<organism evidence="2 3">
    <name type="scientific">Vibrio bivalvicida</name>
    <dbReference type="NCBI Taxonomy" id="1276888"/>
    <lineage>
        <taxon>Bacteria</taxon>
        <taxon>Pseudomonadati</taxon>
        <taxon>Pseudomonadota</taxon>
        <taxon>Gammaproteobacteria</taxon>
        <taxon>Vibrionales</taxon>
        <taxon>Vibrionaceae</taxon>
        <taxon>Vibrio</taxon>
        <taxon>Vibrio oreintalis group</taxon>
    </lineage>
</organism>
<gene>
    <name evidence="2" type="ORF">ACED39_17915</name>
</gene>
<dbReference type="Proteomes" id="UP001569151">
    <property type="component" value="Unassembled WGS sequence"/>
</dbReference>
<dbReference type="RefSeq" id="WP_371719957.1">
    <property type="nucleotide sequence ID" value="NZ_JBGOOF010000035.1"/>
</dbReference>
<dbReference type="Gene3D" id="3.40.140.10">
    <property type="entry name" value="Cytidine Deaminase, domain 2"/>
    <property type="match status" value="1"/>
</dbReference>
<evidence type="ECO:0000313" key="3">
    <source>
        <dbReference type="Proteomes" id="UP001569151"/>
    </source>
</evidence>
<dbReference type="InterPro" id="IPR013158">
    <property type="entry name" value="AID"/>
</dbReference>
<sequence>MQVFKTMTEAAQYVSKRRDRRQIWCIASLEGAQYYGLVSQPNLGGYTYNHATKMLAVNDQILNRHSPHNEVRQRANRLAGLLNDEAQRRNVIQRDRHAEEVFLEHWDECMSNFIKLRKRKPTSVDLFLSHTPCTLNDNSPSPGRALGSQFYPASCTNKLRQFASKNPTIKLRVYYLNKFGSNQGLDEGALSQFYKVSGLVVSKMDPGVRMTCESIL</sequence>